<sequence>MARMEYRKLEDGFPVLYHYASITPDEISLRFVCDYLVKEGKVYEKTSCAAEDGCYVVYVKESTEEKAIPGASSRPSWRGIRVELRKFDEFARHYPVLHHWDFDRFEEALLQLQSNYVYWGDKEWERTSTEVDEDRKLYVIYAQEATPYEGQRY</sequence>
<dbReference type="EMBL" id="CP130318">
    <property type="protein sequence ID" value="WNQ11126.1"/>
    <property type="molecule type" value="Genomic_DNA"/>
</dbReference>
<accession>A0AA96RF62</accession>
<organism evidence="1 2">
    <name type="scientific">Paenibacillus aurantius</name>
    <dbReference type="NCBI Taxonomy" id="2918900"/>
    <lineage>
        <taxon>Bacteria</taxon>
        <taxon>Bacillati</taxon>
        <taxon>Bacillota</taxon>
        <taxon>Bacilli</taxon>
        <taxon>Bacillales</taxon>
        <taxon>Paenibacillaceae</taxon>
        <taxon>Paenibacillus</taxon>
    </lineage>
</organism>
<evidence type="ECO:0000313" key="1">
    <source>
        <dbReference type="EMBL" id="WNQ11126.1"/>
    </source>
</evidence>
<gene>
    <name evidence="1" type="ORF">MJA45_26595</name>
</gene>
<keyword evidence="2" id="KW-1185">Reference proteome</keyword>
<dbReference type="RefSeq" id="WP_315604902.1">
    <property type="nucleotide sequence ID" value="NZ_CP130318.1"/>
</dbReference>
<proteinExistence type="predicted"/>
<dbReference type="AlphaFoldDB" id="A0AA96RF62"/>
<reference evidence="1 2" key="1">
    <citation type="submission" date="2022-02" db="EMBL/GenBank/DDBJ databases">
        <title>Paenibacillus sp. MBLB1776 Whole Genome Shotgun Sequencing.</title>
        <authorList>
            <person name="Hwang C.Y."/>
            <person name="Cho E.-S."/>
            <person name="Seo M.-J."/>
        </authorList>
    </citation>
    <scope>NUCLEOTIDE SEQUENCE [LARGE SCALE GENOMIC DNA]</scope>
    <source>
        <strain evidence="1 2">MBLB1776</strain>
    </source>
</reference>
<name>A0AA96RF62_9BACL</name>
<dbReference type="Proteomes" id="UP001305702">
    <property type="component" value="Chromosome"/>
</dbReference>
<protein>
    <submittedName>
        <fullName evidence="1">Uncharacterized protein</fullName>
    </submittedName>
</protein>
<dbReference type="KEGG" id="paun:MJA45_26595"/>
<evidence type="ECO:0000313" key="2">
    <source>
        <dbReference type="Proteomes" id="UP001305702"/>
    </source>
</evidence>